<gene>
    <name evidence="13" type="primary">cobA</name>
    <name evidence="13" type="ORF">GPA21_13430</name>
</gene>
<evidence type="ECO:0000256" key="8">
    <source>
        <dbReference type="ARBA" id="ARBA00025705"/>
    </source>
</evidence>
<dbReference type="PROSITE" id="PS00839">
    <property type="entry name" value="SUMT_1"/>
    <property type="match status" value="1"/>
</dbReference>
<keyword evidence="5 10" id="KW-0808">Transferase</keyword>
<evidence type="ECO:0000256" key="5">
    <source>
        <dbReference type="ARBA" id="ARBA00022679"/>
    </source>
</evidence>
<comment type="pathway">
    <text evidence="8">Porphyrin-containing compound metabolism; siroheme biosynthesis; precorrin-2 from uroporphyrinogen III: step 1/1.</text>
</comment>
<comment type="pathway">
    <text evidence="9">Cofactor biosynthesis; adenosylcobalamin biosynthesis; precorrin-2 from uroporphyrinogen III: step 1/1.</text>
</comment>
<feature type="domain" description="Tetrapyrrole methylase" evidence="12">
    <location>
        <begin position="21"/>
        <end position="231"/>
    </location>
</feature>
<dbReference type="EMBL" id="WTVM01000084">
    <property type="protein sequence ID" value="NMG03960.1"/>
    <property type="molecule type" value="Genomic_DNA"/>
</dbReference>
<dbReference type="CDD" id="cd11642">
    <property type="entry name" value="SUMT"/>
    <property type="match status" value="1"/>
</dbReference>
<dbReference type="GO" id="GO:0019354">
    <property type="term" value="P:siroheme biosynthetic process"/>
    <property type="evidence" value="ECO:0007669"/>
    <property type="project" value="InterPro"/>
</dbReference>
<evidence type="ECO:0000313" key="13">
    <source>
        <dbReference type="EMBL" id="NMG03960.1"/>
    </source>
</evidence>
<keyword evidence="7" id="KW-0627">Porphyrin biosynthesis</keyword>
<evidence type="ECO:0000256" key="7">
    <source>
        <dbReference type="ARBA" id="ARBA00023244"/>
    </source>
</evidence>
<dbReference type="EC" id="2.1.1.107" evidence="2"/>
<dbReference type="AlphaFoldDB" id="A0A972FFW7"/>
<comment type="similarity">
    <text evidence="1 10">Belongs to the precorrin methyltransferase family.</text>
</comment>
<evidence type="ECO:0000313" key="14">
    <source>
        <dbReference type="Proteomes" id="UP000599523"/>
    </source>
</evidence>
<dbReference type="InterPro" id="IPR000878">
    <property type="entry name" value="4pyrrol_Mease"/>
</dbReference>
<evidence type="ECO:0000256" key="11">
    <source>
        <dbReference type="SAM" id="MobiDB-lite"/>
    </source>
</evidence>
<dbReference type="PANTHER" id="PTHR45790">
    <property type="entry name" value="SIROHEME SYNTHASE-RELATED"/>
    <property type="match status" value="1"/>
</dbReference>
<organism evidence="13 14">
    <name type="scientific">Azoarcus taiwanensis</name>
    <dbReference type="NCBI Taxonomy" id="666964"/>
    <lineage>
        <taxon>Bacteria</taxon>
        <taxon>Pseudomonadati</taxon>
        <taxon>Pseudomonadota</taxon>
        <taxon>Betaproteobacteria</taxon>
        <taxon>Rhodocyclales</taxon>
        <taxon>Zoogloeaceae</taxon>
        <taxon>Azoarcus</taxon>
    </lineage>
</organism>
<dbReference type="FunFam" id="3.40.1010.10:FF:000001">
    <property type="entry name" value="Siroheme synthase"/>
    <property type="match status" value="1"/>
</dbReference>
<dbReference type="GO" id="GO:0032259">
    <property type="term" value="P:methylation"/>
    <property type="evidence" value="ECO:0007669"/>
    <property type="project" value="UniProtKB-KW"/>
</dbReference>
<evidence type="ECO:0000256" key="3">
    <source>
        <dbReference type="ARBA" id="ARBA00022573"/>
    </source>
</evidence>
<evidence type="ECO:0000256" key="9">
    <source>
        <dbReference type="ARBA" id="ARBA00060548"/>
    </source>
</evidence>
<dbReference type="PROSITE" id="PS00840">
    <property type="entry name" value="SUMT_2"/>
    <property type="match status" value="1"/>
</dbReference>
<evidence type="ECO:0000256" key="2">
    <source>
        <dbReference type="ARBA" id="ARBA00012162"/>
    </source>
</evidence>
<keyword evidence="6" id="KW-0949">S-adenosyl-L-methionine</keyword>
<reference evidence="13" key="1">
    <citation type="submission" date="2019-12" db="EMBL/GenBank/DDBJ databases">
        <title>Comparative genomics gives insights into the taxonomy of the Azoarcus-Aromatoleum group and reveals separate origins of nif in the plant-associated Azoarcus and non-plant-associated Aromatoleum sub-groups.</title>
        <authorList>
            <person name="Lafos M."/>
            <person name="Maluk M."/>
            <person name="Batista M."/>
            <person name="Junghare M."/>
            <person name="Carmona M."/>
            <person name="Faoro H."/>
            <person name="Cruz L.M."/>
            <person name="Battistoni F."/>
            <person name="De Souza E."/>
            <person name="Pedrosa F."/>
            <person name="Chen W.-M."/>
            <person name="Poole P.S."/>
            <person name="Dixon R.A."/>
            <person name="James E.K."/>
        </authorList>
    </citation>
    <scope>NUCLEOTIDE SEQUENCE</scope>
    <source>
        <strain evidence="13">NSC3</strain>
    </source>
</reference>
<accession>A0A972FFW7</accession>
<dbReference type="GO" id="GO:0004851">
    <property type="term" value="F:uroporphyrin-III C-methyltransferase activity"/>
    <property type="evidence" value="ECO:0007669"/>
    <property type="project" value="UniProtKB-EC"/>
</dbReference>
<dbReference type="Pfam" id="PF00590">
    <property type="entry name" value="TP_methylase"/>
    <property type="match status" value="1"/>
</dbReference>
<comment type="caution">
    <text evidence="13">The sequence shown here is derived from an EMBL/GenBank/DDBJ whole genome shotgun (WGS) entry which is preliminary data.</text>
</comment>
<protein>
    <recommendedName>
        <fullName evidence="2">uroporphyrinogen-III C-methyltransferase</fullName>
        <ecNumber evidence="2">2.1.1.107</ecNumber>
    </recommendedName>
</protein>
<dbReference type="InterPro" id="IPR014776">
    <property type="entry name" value="4pyrrole_Mease_sub2"/>
</dbReference>
<dbReference type="PANTHER" id="PTHR45790:SF1">
    <property type="entry name" value="SIROHEME SYNTHASE"/>
    <property type="match status" value="1"/>
</dbReference>
<evidence type="ECO:0000256" key="10">
    <source>
        <dbReference type="RuleBase" id="RU003960"/>
    </source>
</evidence>
<dbReference type="RefSeq" id="WP_168988655.1">
    <property type="nucleotide sequence ID" value="NZ_CAWPHM010000313.1"/>
</dbReference>
<sequence>MKREQVGQNPQSSSRPAPAGKVHLVGAGPGDPDLLTVRAARLLAGCDVLVYDNLVSDAVLATVNPKARRIYVGKEAGNHALPQDQINSLLVNLAREGFEVVRLKGGDPYIFGRGGEEAEELVQAGIQCDVVPGITAASGISACTGMPLTHRDHARAVVFATGHLKDGSVDLDWPALARPHQTVVIYMGIGALQIICDQLIAHGLSADTPAAVIRKGTTREQVTLVSTLGDLPGAVKAARIKSPALIMVGSVVTLNARLAPQREAVKAAPTTSETCTV</sequence>
<dbReference type="NCBIfam" id="NF004790">
    <property type="entry name" value="PRK06136.1"/>
    <property type="match status" value="1"/>
</dbReference>
<dbReference type="InterPro" id="IPR014777">
    <property type="entry name" value="4pyrrole_Mease_sub1"/>
</dbReference>
<evidence type="ECO:0000259" key="12">
    <source>
        <dbReference type="Pfam" id="PF00590"/>
    </source>
</evidence>
<dbReference type="InterPro" id="IPR003043">
    <property type="entry name" value="Uropor_MeTrfase_CS"/>
</dbReference>
<feature type="compositionally biased region" description="Polar residues" evidence="11">
    <location>
        <begin position="1"/>
        <end position="15"/>
    </location>
</feature>
<evidence type="ECO:0000256" key="1">
    <source>
        <dbReference type="ARBA" id="ARBA00005879"/>
    </source>
</evidence>
<proteinExistence type="inferred from homology"/>
<dbReference type="InterPro" id="IPR050161">
    <property type="entry name" value="Siro_Cobalamin_biosynth"/>
</dbReference>
<dbReference type="FunFam" id="3.30.950.10:FF:000001">
    <property type="entry name" value="Siroheme synthase"/>
    <property type="match status" value="1"/>
</dbReference>
<dbReference type="GO" id="GO:0009236">
    <property type="term" value="P:cobalamin biosynthetic process"/>
    <property type="evidence" value="ECO:0007669"/>
    <property type="project" value="UniProtKB-KW"/>
</dbReference>
<evidence type="ECO:0000256" key="6">
    <source>
        <dbReference type="ARBA" id="ARBA00022691"/>
    </source>
</evidence>
<feature type="region of interest" description="Disordered" evidence="11">
    <location>
        <begin position="1"/>
        <end position="25"/>
    </location>
</feature>
<dbReference type="NCBIfam" id="TIGR01469">
    <property type="entry name" value="cobA_cysG_Cterm"/>
    <property type="match status" value="1"/>
</dbReference>
<dbReference type="SUPFAM" id="SSF53790">
    <property type="entry name" value="Tetrapyrrole methylase"/>
    <property type="match status" value="1"/>
</dbReference>
<dbReference type="Gene3D" id="3.40.1010.10">
    <property type="entry name" value="Cobalt-precorrin-4 Transmethylase, Domain 1"/>
    <property type="match status" value="1"/>
</dbReference>
<keyword evidence="14" id="KW-1185">Reference proteome</keyword>
<keyword evidence="4 10" id="KW-0489">Methyltransferase</keyword>
<dbReference type="InterPro" id="IPR035996">
    <property type="entry name" value="4pyrrol_Methylase_sf"/>
</dbReference>
<evidence type="ECO:0000256" key="4">
    <source>
        <dbReference type="ARBA" id="ARBA00022603"/>
    </source>
</evidence>
<dbReference type="Proteomes" id="UP000599523">
    <property type="component" value="Unassembled WGS sequence"/>
</dbReference>
<dbReference type="InterPro" id="IPR006366">
    <property type="entry name" value="CobA/CysG_C"/>
</dbReference>
<keyword evidence="3" id="KW-0169">Cobalamin biosynthesis</keyword>
<name>A0A972FFW7_9RHOO</name>
<dbReference type="Gene3D" id="3.30.950.10">
    <property type="entry name" value="Methyltransferase, Cobalt-precorrin-4 Transmethylase, Domain 2"/>
    <property type="match status" value="1"/>
</dbReference>